<dbReference type="Proteomes" id="UP000266066">
    <property type="component" value="Unassembled WGS sequence"/>
</dbReference>
<comment type="caution">
    <text evidence="2">The sequence shown here is derived from an EMBL/GenBank/DDBJ whole genome shotgun (WGS) entry which is preliminary data.</text>
</comment>
<dbReference type="AlphaFoldDB" id="A0A395UXL7"/>
<accession>A0A395UXL7</accession>
<dbReference type="InterPro" id="IPR001509">
    <property type="entry name" value="Epimerase_deHydtase"/>
</dbReference>
<name>A0A395UXL7_9FIRM</name>
<dbReference type="Gene3D" id="3.40.50.720">
    <property type="entry name" value="NAD(P)-binding Rossmann-like Domain"/>
    <property type="match status" value="1"/>
</dbReference>
<organism evidence="2 4">
    <name type="scientific">Agathobacter rectalis</name>
    <dbReference type="NCBI Taxonomy" id="39491"/>
    <lineage>
        <taxon>Bacteria</taxon>
        <taxon>Bacillati</taxon>
        <taxon>Bacillota</taxon>
        <taxon>Clostridia</taxon>
        <taxon>Lachnospirales</taxon>
        <taxon>Lachnospiraceae</taxon>
        <taxon>Agathobacter</taxon>
    </lineage>
</organism>
<dbReference type="PANTHER" id="PTHR43245:SF13">
    <property type="entry name" value="UDP-D-APIOSE_UDP-D-XYLOSE SYNTHASE 2"/>
    <property type="match status" value="1"/>
</dbReference>
<evidence type="ECO:0000313" key="4">
    <source>
        <dbReference type="Proteomes" id="UP000266066"/>
    </source>
</evidence>
<evidence type="ECO:0000259" key="1">
    <source>
        <dbReference type="Pfam" id="PF01370"/>
    </source>
</evidence>
<evidence type="ECO:0000313" key="2">
    <source>
        <dbReference type="EMBL" id="RGR54381.1"/>
    </source>
</evidence>
<dbReference type="InterPro" id="IPR036291">
    <property type="entry name" value="NAD(P)-bd_dom_sf"/>
</dbReference>
<dbReference type="PANTHER" id="PTHR43245">
    <property type="entry name" value="BIFUNCTIONAL POLYMYXIN RESISTANCE PROTEIN ARNA"/>
    <property type="match status" value="1"/>
</dbReference>
<evidence type="ECO:0000313" key="3">
    <source>
        <dbReference type="EMBL" id="RGT82712.1"/>
    </source>
</evidence>
<proteinExistence type="predicted"/>
<sequence>MNLINRLFGVKENFMKKILVTGGTTFVSKYVAEYFVNVGYEVFVLNRNSKPQVQGVKLIEGDRHNLGGVLKDTFFDVVADITAYNDNDIIDFVRELGSFDQYIMISSSAVYPEYGVQPFLEESEKSENKFWGSYGTDKIAAEKALLERVKDAYILRPPYLYGPMNNVYREAFVFDCALADRKFYLPKDGSMKLQFFHVKDLCRLMEVIIKDKPQEHIFNVGNVEAVSIKDWVTKCYESLGKRPDFVNVYEDIEQRNYFSFYNYEYYLDVSRQNKIYPETISLEDGLRDSVKWYLEHSTEVNKKPYFKYINENLAED</sequence>
<dbReference type="Proteomes" id="UP000284296">
    <property type="component" value="Unassembled WGS sequence"/>
</dbReference>
<protein>
    <submittedName>
        <fullName evidence="2">NAD-dependent epimerase/dehydratase family protein</fullName>
    </submittedName>
</protein>
<dbReference type="EMBL" id="QRUJ01000008">
    <property type="protein sequence ID" value="RGR54381.1"/>
    <property type="molecule type" value="Genomic_DNA"/>
</dbReference>
<dbReference type="InterPro" id="IPR050177">
    <property type="entry name" value="Lipid_A_modif_metabolic_enz"/>
</dbReference>
<gene>
    <name evidence="3" type="ORF">DWX06_04535</name>
    <name evidence="2" type="ORF">DWY38_09165</name>
</gene>
<evidence type="ECO:0000313" key="5">
    <source>
        <dbReference type="Proteomes" id="UP000284296"/>
    </source>
</evidence>
<dbReference type="Pfam" id="PF01370">
    <property type="entry name" value="Epimerase"/>
    <property type="match status" value="1"/>
</dbReference>
<reference evidence="4 5" key="1">
    <citation type="submission" date="2018-08" db="EMBL/GenBank/DDBJ databases">
        <title>A genome reference for cultivated species of the human gut microbiota.</title>
        <authorList>
            <person name="Zou Y."/>
            <person name="Xue W."/>
            <person name="Luo G."/>
        </authorList>
    </citation>
    <scope>NUCLEOTIDE SEQUENCE [LARGE SCALE GENOMIC DNA]</scope>
    <source>
        <strain evidence="3 5">AF18-16LB</strain>
        <strain evidence="2 4">AF25-15</strain>
    </source>
</reference>
<dbReference type="SUPFAM" id="SSF51735">
    <property type="entry name" value="NAD(P)-binding Rossmann-fold domains"/>
    <property type="match status" value="1"/>
</dbReference>
<feature type="domain" description="NAD-dependent epimerase/dehydratase" evidence="1">
    <location>
        <begin position="18"/>
        <end position="221"/>
    </location>
</feature>
<dbReference type="EMBL" id="QRXG01000005">
    <property type="protein sequence ID" value="RGT82712.1"/>
    <property type="molecule type" value="Genomic_DNA"/>
</dbReference>